<keyword evidence="9" id="KW-0653">Protein transport</keyword>
<dbReference type="GO" id="GO:0031080">
    <property type="term" value="C:nuclear pore outer ring"/>
    <property type="evidence" value="ECO:0007669"/>
    <property type="project" value="TreeGrafter"/>
</dbReference>
<comment type="function">
    <text evidence="18">Functions as a component of the nuclear pore complex (NPC).</text>
</comment>
<evidence type="ECO:0000256" key="2">
    <source>
        <dbReference type="ARBA" id="ARBA00009510"/>
    </source>
</evidence>
<organism evidence="19 20">
    <name type="scientific">Candidula unifasciata</name>
    <dbReference type="NCBI Taxonomy" id="100452"/>
    <lineage>
        <taxon>Eukaryota</taxon>
        <taxon>Metazoa</taxon>
        <taxon>Spiralia</taxon>
        <taxon>Lophotrochozoa</taxon>
        <taxon>Mollusca</taxon>
        <taxon>Gastropoda</taxon>
        <taxon>Heterobranchia</taxon>
        <taxon>Euthyneura</taxon>
        <taxon>Panpulmonata</taxon>
        <taxon>Eupulmonata</taxon>
        <taxon>Stylommatophora</taxon>
        <taxon>Helicina</taxon>
        <taxon>Helicoidea</taxon>
        <taxon>Geomitridae</taxon>
        <taxon>Candidula</taxon>
    </lineage>
</organism>
<comment type="subunit">
    <text evidence="17">Part of the nuclear pore complex (NPC). Forms part of the Nup160 subcomplex in the nuclear pore which is composed of NUP160, NUP133, NUP107 and Nup96; this complex plays a role in RNA export and in tethering Nup98 and NUP153 to the nucleus. Does not interact with TPR. Interacts with ZNF106.</text>
</comment>
<dbReference type="OrthoDB" id="3098at2759"/>
<evidence type="ECO:0000256" key="11">
    <source>
        <dbReference type="ARBA" id="ARBA00023010"/>
    </source>
</evidence>
<dbReference type="Gene3D" id="1.20.190.50">
    <property type="match status" value="1"/>
</dbReference>
<keyword evidence="4" id="KW-0158">Chromosome</keyword>
<evidence type="ECO:0000256" key="10">
    <source>
        <dbReference type="ARBA" id="ARBA00022990"/>
    </source>
</evidence>
<keyword evidence="12 18" id="KW-0906">Nuclear pore complex</keyword>
<evidence type="ECO:0000256" key="18">
    <source>
        <dbReference type="RuleBase" id="RU365072"/>
    </source>
</evidence>
<dbReference type="GO" id="GO:0006606">
    <property type="term" value="P:protein import into nucleus"/>
    <property type="evidence" value="ECO:0007669"/>
    <property type="project" value="TreeGrafter"/>
</dbReference>
<evidence type="ECO:0000256" key="8">
    <source>
        <dbReference type="ARBA" id="ARBA00022838"/>
    </source>
</evidence>
<keyword evidence="10" id="KW-0007">Acetylation</keyword>
<comment type="function">
    <text evidence="16">Plays a role in the nuclear pore complex (NPC) assembly and/or maintenance. Required for the assembly of peripheral proteins into the NPC. May anchor NUP62 to the NPC. Involved in nephrogenesis.</text>
</comment>
<evidence type="ECO:0000256" key="12">
    <source>
        <dbReference type="ARBA" id="ARBA00023132"/>
    </source>
</evidence>
<keyword evidence="8" id="KW-0995">Kinetochore</keyword>
<evidence type="ECO:0000256" key="7">
    <source>
        <dbReference type="ARBA" id="ARBA00022816"/>
    </source>
</evidence>
<evidence type="ECO:0000256" key="13">
    <source>
        <dbReference type="ARBA" id="ARBA00023136"/>
    </source>
</evidence>
<evidence type="ECO:0000256" key="15">
    <source>
        <dbReference type="ARBA" id="ARBA00023328"/>
    </source>
</evidence>
<evidence type="ECO:0000256" key="16">
    <source>
        <dbReference type="ARBA" id="ARBA00056880"/>
    </source>
</evidence>
<keyword evidence="13 18" id="KW-0472">Membrane</keyword>
<dbReference type="FunFam" id="1.20.190.50:FF:000001">
    <property type="entry name" value="Nuclear pore complex protein"/>
    <property type="match status" value="1"/>
</dbReference>
<evidence type="ECO:0000313" key="20">
    <source>
        <dbReference type="Proteomes" id="UP000678393"/>
    </source>
</evidence>
<dbReference type="AlphaFoldDB" id="A0A8S4A3Z2"/>
<dbReference type="GO" id="GO:0031965">
    <property type="term" value="C:nuclear membrane"/>
    <property type="evidence" value="ECO:0007669"/>
    <property type="project" value="UniProtKB-SubCell"/>
</dbReference>
<evidence type="ECO:0000313" key="19">
    <source>
        <dbReference type="EMBL" id="CAG5133756.1"/>
    </source>
</evidence>
<sequence>ENTLHHLQKRKQGLRSSADRCITEMDPDAPLRQKRSLDDLDQEDDRFFTQHLYIFIRAGQLAKAQELCQACGQPWRSATLEGWRLLHDPNYYTVSSSLDMAPVEGNPYRDVWKAVCWRMASEPDFDCYERAVYGALSGNLHALLPVSSSWMDYLWAYYKVMVDIRVEQEVRLHHHTDRTLDSLPSEFYSDKLLEPQEIFKDIAASINETVRLQSENWYHVIQKYVILGDIPALIEVMYSWLQKDRDSLPGHLVRLMAHIVLFLKTIGQSCKEELCEAIIEAYVRDLIRDKKRNLTAFYVSTLSQPAQVQWYATFLEDIEDQAERKQCLVWAEDEGLDVGLITKTVVEKVRLRETKTRLPENSLAQDLTVTEEDRTKIDAIEWLIFYKAHRSEALKQANAIMRSFIVLKKHTAARQTFEKLPLDTIDVIYSQWHLKTGTSELPPADNNAIREYMCIKAYLDAVESFNDWFSLYHQGQPVKPVGTDGGTFTDRVALEHKMKQYRHEYERWRHNLLLQARATRDRIYNVLLFADGGWLVDTSEDADESRRHQMSQLRKLHLPGLCLNLHTVLHTTGMYAEALQIADIVASEQHQLYKEFDKESMQHLLTQFSKSSHCLLDENKDPLGYEMV</sequence>
<evidence type="ECO:0000256" key="17">
    <source>
        <dbReference type="ARBA" id="ARBA00063956"/>
    </source>
</evidence>
<dbReference type="Gene3D" id="1.10.3450.20">
    <property type="match status" value="1"/>
</dbReference>
<dbReference type="Pfam" id="PF04121">
    <property type="entry name" value="Nup84_Nup100"/>
    <property type="match status" value="1"/>
</dbReference>
<evidence type="ECO:0000256" key="5">
    <source>
        <dbReference type="ARBA" id="ARBA00022481"/>
    </source>
</evidence>
<proteinExistence type="inferred from homology"/>
<dbReference type="FunFam" id="1.10.3450.20:FF:000001">
    <property type="entry name" value="Nuclear pore complex protein"/>
    <property type="match status" value="1"/>
</dbReference>
<evidence type="ECO:0000256" key="4">
    <source>
        <dbReference type="ARBA" id="ARBA00022454"/>
    </source>
</evidence>
<name>A0A8S4A3Z2_9EUPU</name>
<keyword evidence="7" id="KW-0509">mRNA transport</keyword>
<dbReference type="PANTHER" id="PTHR13003:SF2">
    <property type="entry name" value="NUCLEAR PORE COMPLEX PROTEIN NUP107"/>
    <property type="match status" value="1"/>
</dbReference>
<evidence type="ECO:0000256" key="9">
    <source>
        <dbReference type="ARBA" id="ARBA00022927"/>
    </source>
</evidence>
<keyword evidence="5" id="KW-0488">Methylation</keyword>
<keyword evidence="15" id="KW-0137">Centromere</keyword>
<evidence type="ECO:0000256" key="14">
    <source>
        <dbReference type="ARBA" id="ARBA00023242"/>
    </source>
</evidence>
<comment type="caution">
    <text evidence="19">The sequence shown here is derived from an EMBL/GenBank/DDBJ whole genome shotgun (WGS) entry which is preliminary data.</text>
</comment>
<dbReference type="Proteomes" id="UP000678393">
    <property type="component" value="Unassembled WGS sequence"/>
</dbReference>
<dbReference type="GO" id="GO:0000973">
    <property type="term" value="P:post-transcriptional tethering of RNA polymerase II gene DNA at nuclear periphery"/>
    <property type="evidence" value="ECO:0007669"/>
    <property type="project" value="TreeGrafter"/>
</dbReference>
<keyword evidence="11 18" id="KW-0811">Translocation</keyword>
<comment type="subcellular location">
    <subcellularLocation>
        <location evidence="1">Chromosome</location>
        <location evidence="1">Centromere</location>
        <location evidence="1">Kinetochore</location>
    </subcellularLocation>
    <subcellularLocation>
        <location evidence="18">Nucleus</location>
        <location evidence="18">Nuclear pore complex</location>
    </subcellularLocation>
    <subcellularLocation>
        <location evidence="18">Nucleus membrane</location>
    </subcellularLocation>
</comment>
<keyword evidence="3 18" id="KW-0813">Transport</keyword>
<dbReference type="InterPro" id="IPR007252">
    <property type="entry name" value="Nup84/Nup107"/>
</dbReference>
<gene>
    <name evidence="19" type="ORF">CUNI_LOCUS19314</name>
</gene>
<evidence type="ECO:0000256" key="1">
    <source>
        <dbReference type="ARBA" id="ARBA00004629"/>
    </source>
</evidence>
<comment type="similarity">
    <text evidence="2 18">Belongs to the nucleoporin Nup84/Nup107 family.</text>
</comment>
<reference evidence="19" key="1">
    <citation type="submission" date="2021-04" db="EMBL/GenBank/DDBJ databases">
        <authorList>
            <consortium name="Molecular Ecology Group"/>
        </authorList>
    </citation>
    <scope>NUCLEOTIDE SEQUENCE</scope>
</reference>
<feature type="non-terminal residue" evidence="19">
    <location>
        <position position="1"/>
    </location>
</feature>
<accession>A0A8S4A3Z2</accession>
<protein>
    <recommendedName>
        <fullName evidence="18">Nuclear pore complex protein</fullName>
    </recommendedName>
</protein>
<keyword evidence="20" id="KW-1185">Reference proteome</keyword>
<keyword evidence="14 18" id="KW-0539">Nucleus</keyword>
<evidence type="ECO:0000256" key="6">
    <source>
        <dbReference type="ARBA" id="ARBA00022553"/>
    </source>
</evidence>
<keyword evidence="6" id="KW-0597">Phosphoprotein</keyword>
<evidence type="ECO:0000256" key="3">
    <source>
        <dbReference type="ARBA" id="ARBA00022448"/>
    </source>
</evidence>
<dbReference type="GO" id="GO:0017056">
    <property type="term" value="F:structural constituent of nuclear pore"/>
    <property type="evidence" value="ECO:0007669"/>
    <property type="project" value="UniProtKB-UniRule"/>
</dbReference>
<dbReference type="GO" id="GO:0006406">
    <property type="term" value="P:mRNA export from nucleus"/>
    <property type="evidence" value="ECO:0007669"/>
    <property type="project" value="TreeGrafter"/>
</dbReference>
<dbReference type="PANTHER" id="PTHR13003">
    <property type="entry name" value="NUP107-RELATED"/>
    <property type="match status" value="1"/>
</dbReference>
<dbReference type="EMBL" id="CAJHNH020006446">
    <property type="protein sequence ID" value="CAG5133756.1"/>
    <property type="molecule type" value="Genomic_DNA"/>
</dbReference>
<dbReference type="GO" id="GO:0000776">
    <property type="term" value="C:kinetochore"/>
    <property type="evidence" value="ECO:0007669"/>
    <property type="project" value="UniProtKB-KW"/>
</dbReference>